<reference evidence="1" key="2">
    <citation type="journal article" date="2021" name="PeerJ">
        <title>Extensive microbial diversity within the chicken gut microbiome revealed by metagenomics and culture.</title>
        <authorList>
            <person name="Gilroy R."/>
            <person name="Ravi A."/>
            <person name="Getino M."/>
            <person name="Pursley I."/>
            <person name="Horton D.L."/>
            <person name="Alikhan N.F."/>
            <person name="Baker D."/>
            <person name="Gharbi K."/>
            <person name="Hall N."/>
            <person name="Watson M."/>
            <person name="Adriaenssens E.M."/>
            <person name="Foster-Nyarko E."/>
            <person name="Jarju S."/>
            <person name="Secka A."/>
            <person name="Antonio M."/>
            <person name="Oren A."/>
            <person name="Chaudhuri R.R."/>
            <person name="La Ragione R."/>
            <person name="Hildebrand F."/>
            <person name="Pallen M.J."/>
        </authorList>
    </citation>
    <scope>NUCLEOTIDE SEQUENCE</scope>
    <source>
        <strain evidence="1">ChiBcec6-7307</strain>
    </source>
</reference>
<organism evidence="1 2">
    <name type="scientific">Candidatus Merdiplasma excrementigallinarum</name>
    <dbReference type="NCBI Taxonomy" id="2840864"/>
    <lineage>
        <taxon>Bacteria</taxon>
        <taxon>Bacillati</taxon>
        <taxon>Bacillota</taxon>
        <taxon>Clostridia</taxon>
        <taxon>Lachnospirales</taxon>
        <taxon>Lachnospiraceae</taxon>
        <taxon>Lachnospiraceae incertae sedis</taxon>
        <taxon>Candidatus Merdiplasma</taxon>
    </lineage>
</organism>
<accession>A0A9D1NZJ3</accession>
<name>A0A9D1NZJ3_9FIRM</name>
<protein>
    <submittedName>
        <fullName evidence="1">Uncharacterized protein</fullName>
    </submittedName>
</protein>
<evidence type="ECO:0000313" key="1">
    <source>
        <dbReference type="EMBL" id="HIV23716.1"/>
    </source>
</evidence>
<gene>
    <name evidence="1" type="ORF">IAC80_07220</name>
</gene>
<comment type="caution">
    <text evidence="1">The sequence shown here is derived from an EMBL/GenBank/DDBJ whole genome shotgun (WGS) entry which is preliminary data.</text>
</comment>
<reference evidence="1" key="1">
    <citation type="submission" date="2020-10" db="EMBL/GenBank/DDBJ databases">
        <authorList>
            <person name="Gilroy R."/>
        </authorList>
    </citation>
    <scope>NUCLEOTIDE SEQUENCE</scope>
    <source>
        <strain evidence="1">ChiBcec6-7307</strain>
    </source>
</reference>
<dbReference type="EMBL" id="DVOS01000060">
    <property type="protein sequence ID" value="HIV23716.1"/>
    <property type="molecule type" value="Genomic_DNA"/>
</dbReference>
<sequence length="202" mass="21766">MGNFFTYTLPSVLADMVFGEKEPEGSLVYEIPRDGDDAQTDWGELAYDTGVDTTTRLYMAATVRQDPTALLPNNLGDVLYPADFGMRYGEDSDINLNTLVMDQEVTTTEQENSWTGEMEEVSVAANKTVASGETFQIYMIADNAGADGTILAQAYEGDTLLASQIVSVEGESFSIVTMDITLEGAGEHVITVGDNTLTVTVA</sequence>
<dbReference type="Proteomes" id="UP000886889">
    <property type="component" value="Unassembled WGS sequence"/>
</dbReference>
<evidence type="ECO:0000313" key="2">
    <source>
        <dbReference type="Proteomes" id="UP000886889"/>
    </source>
</evidence>
<proteinExistence type="predicted"/>
<dbReference type="AlphaFoldDB" id="A0A9D1NZJ3"/>